<organism evidence="1 2">
    <name type="scientific">Pseudidiomarina aestuarii</name>
    <dbReference type="NCBI Taxonomy" id="624146"/>
    <lineage>
        <taxon>Bacteria</taxon>
        <taxon>Pseudomonadati</taxon>
        <taxon>Pseudomonadota</taxon>
        <taxon>Gammaproteobacteria</taxon>
        <taxon>Alteromonadales</taxon>
        <taxon>Idiomarinaceae</taxon>
        <taxon>Pseudidiomarina</taxon>
    </lineage>
</organism>
<proteinExistence type="predicted"/>
<name>A0A2T4D900_9GAMM</name>
<dbReference type="AlphaFoldDB" id="A0A2T4D900"/>
<dbReference type="PROSITE" id="PS51257">
    <property type="entry name" value="PROKAR_LIPOPROTEIN"/>
    <property type="match status" value="1"/>
</dbReference>
<dbReference type="Proteomes" id="UP000242087">
    <property type="component" value="Unassembled WGS sequence"/>
</dbReference>
<protein>
    <submittedName>
        <fullName evidence="1">Uncharacterized protein</fullName>
    </submittedName>
</protein>
<gene>
    <name evidence="1" type="ORF">C9927_00430</name>
</gene>
<sequence>MQRIIRTTAVLLAGALMLGCSEQPEESLEQATEQEQIVEAEATALDKMDAEQAGAKLAEMNNAIRSMVGVAAATDLSQCRMLEVGARPCGGPEYYIAYSTENVDSDTIETMAAEYTELRRWLNEEQQMMGTCEVIPEPKLSLQGGVCRALPTETM</sequence>
<comment type="caution">
    <text evidence="1">The sequence shown here is derived from an EMBL/GenBank/DDBJ whole genome shotgun (WGS) entry which is preliminary data.</text>
</comment>
<evidence type="ECO:0000313" key="1">
    <source>
        <dbReference type="EMBL" id="PTB90306.1"/>
    </source>
</evidence>
<reference evidence="1 2" key="1">
    <citation type="submission" date="2018-03" db="EMBL/GenBank/DDBJ databases">
        <title>Cross-interface Injection: A General Nanoliter Liquid Handling Method Applied to Single Cells Genome Amplification Automated Nanoliter Liquid Handling Applied to Single Cell Multiple Displacement Amplification.</title>
        <authorList>
            <person name="Yun J."/>
            <person name="Xu P."/>
            <person name="Xu J."/>
            <person name="Dai X."/>
            <person name="Wang Y."/>
            <person name="Zheng X."/>
            <person name="Cao C."/>
            <person name="Yi Q."/>
            <person name="Zhu Y."/>
            <person name="Wang L."/>
            <person name="Dong Z."/>
            <person name="Huang Y."/>
            <person name="Huang L."/>
            <person name="Du W."/>
        </authorList>
    </citation>
    <scope>NUCLEOTIDE SEQUENCE [LARGE SCALE GENOMIC DNA]</scope>
    <source>
        <strain evidence="1 2">A12-4</strain>
    </source>
</reference>
<evidence type="ECO:0000313" key="2">
    <source>
        <dbReference type="Proteomes" id="UP000242087"/>
    </source>
</evidence>
<dbReference type="EMBL" id="PYVF01000003">
    <property type="protein sequence ID" value="PTB90306.1"/>
    <property type="molecule type" value="Genomic_DNA"/>
</dbReference>
<accession>A0A2T4D900</accession>